<feature type="compositionally biased region" description="Polar residues" evidence="5">
    <location>
        <begin position="347"/>
        <end position="369"/>
    </location>
</feature>
<dbReference type="Pfam" id="PF00672">
    <property type="entry name" value="HAMP"/>
    <property type="match status" value="1"/>
</dbReference>
<evidence type="ECO:0000313" key="9">
    <source>
        <dbReference type="EMBL" id="PZQ60819.1"/>
    </source>
</evidence>
<feature type="domain" description="HAMP" evidence="8">
    <location>
        <begin position="208"/>
        <end position="260"/>
    </location>
</feature>
<dbReference type="AlphaFoldDB" id="A0A2W5P9N4"/>
<dbReference type="SMART" id="SM00304">
    <property type="entry name" value="HAMP"/>
    <property type="match status" value="1"/>
</dbReference>
<keyword evidence="6" id="KW-0812">Transmembrane</keyword>
<dbReference type="PRINTS" id="PR00260">
    <property type="entry name" value="CHEMTRNSDUCR"/>
</dbReference>
<dbReference type="Pfam" id="PF12729">
    <property type="entry name" value="4HB_MCP_1"/>
    <property type="match status" value="1"/>
</dbReference>
<dbReference type="InterPro" id="IPR003660">
    <property type="entry name" value="HAMP_dom"/>
</dbReference>
<keyword evidence="4" id="KW-0175">Coiled coil</keyword>
<proteinExistence type="inferred from homology"/>
<feature type="transmembrane region" description="Helical" evidence="6">
    <location>
        <begin position="187"/>
        <end position="206"/>
    </location>
</feature>
<feature type="compositionally biased region" description="Low complexity" evidence="5">
    <location>
        <begin position="548"/>
        <end position="560"/>
    </location>
</feature>
<evidence type="ECO:0000256" key="2">
    <source>
        <dbReference type="ARBA" id="ARBA00029447"/>
    </source>
</evidence>
<sequence>MRATIKMKLGGTFAVLIVMMLAVVGVGITRMNTLNTAISDVIAGPAKRLSLAQSTNTEIGTVLRKEKNMALTEDDALTEKFDREDVAARDVMDGLVKNGLATATPETRDLWKDVDSKWGEYEPINDRIRELAKANKNMEAGALSIGQSRVIATDISNDLEKIVAIQDKAMADADASTDALYASARNLLLGVAALALLIAVGGAVWISRVVSVGLKRVGVAIDAVAIGDLDHEVTVTTNDEIKDLVDTVNAMTVNLRKTAQLADTIAGGDLTVEHTALSDQDKLGHALIAMVERLRGVVGDATLAAQNVAAGSQELSSSSEQVSQGATEQAAAAEEASASMEQMAANIKQNADNASQTEKIARQSSTDAEQSGAAVQKAVSAMRTIAEKIGIVQEIARQTDLLALNAAVEAARAGEHGKGFAVVAAEVRKLAERSQTAAAEISSVSSDTVTAATQAGEMLTRLVPDIRRTAELVSEISAACREQDIGASQINQAIQQLDTVTQQNASASEQISSTSEELASQAEELQESIAYFRLDQRGKGAGQRGAVRKPAPARPVASKAGGRAPQQGKAPARGASVADQQARVRGFALDLTQGGADGEDADFGRAA</sequence>
<dbReference type="PROSITE" id="PS50885">
    <property type="entry name" value="HAMP"/>
    <property type="match status" value="1"/>
</dbReference>
<evidence type="ECO:0000256" key="5">
    <source>
        <dbReference type="SAM" id="MobiDB-lite"/>
    </source>
</evidence>
<dbReference type="InterPro" id="IPR024478">
    <property type="entry name" value="HlyB_4HB_MCP"/>
</dbReference>
<dbReference type="InterPro" id="IPR004089">
    <property type="entry name" value="MCPsignal_dom"/>
</dbReference>
<keyword evidence="6" id="KW-1133">Transmembrane helix</keyword>
<dbReference type="InterPro" id="IPR004090">
    <property type="entry name" value="Chemotax_Me-accpt_rcpt"/>
</dbReference>
<feature type="region of interest" description="Disordered" evidence="5">
    <location>
        <begin position="312"/>
        <end position="371"/>
    </location>
</feature>
<protein>
    <submittedName>
        <fullName evidence="9">Methyl-accepting chemotaxis protein</fullName>
    </submittedName>
</protein>
<comment type="similarity">
    <text evidence="2">Belongs to the methyl-accepting chemotaxis (MCP) protein family.</text>
</comment>
<dbReference type="SMART" id="SM00283">
    <property type="entry name" value="MA"/>
    <property type="match status" value="1"/>
</dbReference>
<dbReference type="Gene3D" id="1.10.287.950">
    <property type="entry name" value="Methyl-accepting chemotaxis protein"/>
    <property type="match status" value="1"/>
</dbReference>
<dbReference type="PANTHER" id="PTHR43531:SF11">
    <property type="entry name" value="METHYL-ACCEPTING CHEMOTAXIS PROTEIN 3"/>
    <property type="match status" value="1"/>
</dbReference>
<evidence type="ECO:0000256" key="4">
    <source>
        <dbReference type="SAM" id="Coils"/>
    </source>
</evidence>
<dbReference type="GO" id="GO:0004888">
    <property type="term" value="F:transmembrane signaling receptor activity"/>
    <property type="evidence" value="ECO:0007669"/>
    <property type="project" value="InterPro"/>
</dbReference>
<dbReference type="GO" id="GO:0005886">
    <property type="term" value="C:plasma membrane"/>
    <property type="evidence" value="ECO:0007669"/>
    <property type="project" value="TreeGrafter"/>
</dbReference>
<evidence type="ECO:0000256" key="1">
    <source>
        <dbReference type="ARBA" id="ARBA00022500"/>
    </source>
</evidence>
<evidence type="ECO:0000259" key="7">
    <source>
        <dbReference type="PROSITE" id="PS50111"/>
    </source>
</evidence>
<dbReference type="EMBL" id="QFQI01000004">
    <property type="protein sequence ID" value="PZQ60819.1"/>
    <property type="molecule type" value="Genomic_DNA"/>
</dbReference>
<name>A0A2W5P9N4_9SPHN</name>
<dbReference type="PROSITE" id="PS50111">
    <property type="entry name" value="CHEMOTAXIS_TRANSDUC_2"/>
    <property type="match status" value="1"/>
</dbReference>
<dbReference type="GO" id="GO:0007165">
    <property type="term" value="P:signal transduction"/>
    <property type="evidence" value="ECO:0007669"/>
    <property type="project" value="UniProtKB-KW"/>
</dbReference>
<comment type="caution">
    <text evidence="9">The sequence shown here is derived from an EMBL/GenBank/DDBJ whole genome shotgun (WGS) entry which is preliminary data.</text>
</comment>
<feature type="region of interest" description="Disordered" evidence="5">
    <location>
        <begin position="540"/>
        <end position="581"/>
    </location>
</feature>
<feature type="region of interest" description="Disordered" evidence="5">
    <location>
        <begin position="588"/>
        <end position="607"/>
    </location>
</feature>
<dbReference type="GO" id="GO:0006935">
    <property type="term" value="P:chemotaxis"/>
    <property type="evidence" value="ECO:0007669"/>
    <property type="project" value="UniProtKB-KW"/>
</dbReference>
<organism evidence="9 10">
    <name type="scientific">Sphingomonas taxi</name>
    <dbReference type="NCBI Taxonomy" id="1549858"/>
    <lineage>
        <taxon>Bacteria</taxon>
        <taxon>Pseudomonadati</taxon>
        <taxon>Pseudomonadota</taxon>
        <taxon>Alphaproteobacteria</taxon>
        <taxon>Sphingomonadales</taxon>
        <taxon>Sphingomonadaceae</taxon>
        <taxon>Sphingomonas</taxon>
    </lineage>
</organism>
<evidence type="ECO:0000259" key="8">
    <source>
        <dbReference type="PROSITE" id="PS50885"/>
    </source>
</evidence>
<feature type="compositionally biased region" description="Low complexity" evidence="5">
    <location>
        <begin position="312"/>
        <end position="345"/>
    </location>
</feature>
<dbReference type="Gene3D" id="6.10.340.10">
    <property type="match status" value="1"/>
</dbReference>
<feature type="coiled-coil region" evidence="4">
    <location>
        <begin position="490"/>
        <end position="517"/>
    </location>
</feature>
<feature type="domain" description="Methyl-accepting transducer" evidence="7">
    <location>
        <begin position="304"/>
        <end position="519"/>
    </location>
</feature>
<dbReference type="SUPFAM" id="SSF58104">
    <property type="entry name" value="Methyl-accepting chemotaxis protein (MCP) signaling domain"/>
    <property type="match status" value="1"/>
</dbReference>
<reference evidence="9 10" key="1">
    <citation type="submission" date="2017-08" db="EMBL/GenBank/DDBJ databases">
        <title>Infants hospitalized years apart are colonized by the same room-sourced microbial strains.</title>
        <authorList>
            <person name="Brooks B."/>
            <person name="Olm M.R."/>
            <person name="Firek B.A."/>
            <person name="Baker R."/>
            <person name="Thomas B.C."/>
            <person name="Morowitz M.J."/>
            <person name="Banfield J.F."/>
        </authorList>
    </citation>
    <scope>NUCLEOTIDE SEQUENCE [LARGE SCALE GENOMIC DNA]</scope>
    <source>
        <strain evidence="9">S2_005_001_R1_22</strain>
    </source>
</reference>
<evidence type="ECO:0000256" key="6">
    <source>
        <dbReference type="SAM" id="Phobius"/>
    </source>
</evidence>
<keyword evidence="6" id="KW-0472">Membrane</keyword>
<keyword evidence="3" id="KW-0807">Transducer</keyword>
<gene>
    <name evidence="9" type="ORF">DI544_07730</name>
</gene>
<evidence type="ECO:0000256" key="3">
    <source>
        <dbReference type="PROSITE-ProRule" id="PRU00284"/>
    </source>
</evidence>
<evidence type="ECO:0000313" key="10">
    <source>
        <dbReference type="Proteomes" id="UP000249229"/>
    </source>
</evidence>
<dbReference type="Pfam" id="PF00015">
    <property type="entry name" value="MCPsignal"/>
    <property type="match status" value="1"/>
</dbReference>
<dbReference type="PANTHER" id="PTHR43531">
    <property type="entry name" value="PROTEIN ICFG"/>
    <property type="match status" value="1"/>
</dbReference>
<dbReference type="InterPro" id="IPR051310">
    <property type="entry name" value="MCP_chemotaxis"/>
</dbReference>
<dbReference type="CDD" id="cd06225">
    <property type="entry name" value="HAMP"/>
    <property type="match status" value="1"/>
</dbReference>
<accession>A0A2W5P9N4</accession>
<keyword evidence="1" id="KW-0145">Chemotaxis</keyword>
<dbReference type="Proteomes" id="UP000249229">
    <property type="component" value="Unassembled WGS sequence"/>
</dbReference>